<dbReference type="EMBL" id="JACIDK010000011">
    <property type="protein sequence ID" value="MBB3893446.1"/>
    <property type="molecule type" value="Genomic_DNA"/>
</dbReference>
<dbReference type="SUPFAM" id="SSF51261">
    <property type="entry name" value="Duplicated hybrid motif"/>
    <property type="match status" value="1"/>
</dbReference>
<evidence type="ECO:0000256" key="1">
    <source>
        <dbReference type="SAM" id="MobiDB-lite"/>
    </source>
</evidence>
<dbReference type="GO" id="GO:0004222">
    <property type="term" value="F:metalloendopeptidase activity"/>
    <property type="evidence" value="ECO:0007669"/>
    <property type="project" value="TreeGrafter"/>
</dbReference>
<feature type="compositionally biased region" description="Basic and acidic residues" evidence="1">
    <location>
        <begin position="237"/>
        <end position="251"/>
    </location>
</feature>
<protein>
    <submittedName>
        <fullName evidence="3">Murein DD-endopeptidase MepM/ murein hydrolase activator NlpD</fullName>
    </submittedName>
</protein>
<keyword evidence="4" id="KW-1185">Reference proteome</keyword>
<evidence type="ECO:0000313" key="3">
    <source>
        <dbReference type="EMBL" id="MBB3893446.1"/>
    </source>
</evidence>
<evidence type="ECO:0000313" key="4">
    <source>
        <dbReference type="Proteomes" id="UP000530564"/>
    </source>
</evidence>
<dbReference type="CDD" id="cd12797">
    <property type="entry name" value="M23_peptidase"/>
    <property type="match status" value="1"/>
</dbReference>
<feature type="domain" description="M23ase beta-sheet core" evidence="2">
    <location>
        <begin position="99"/>
        <end position="195"/>
    </location>
</feature>
<feature type="region of interest" description="Disordered" evidence="1">
    <location>
        <begin position="223"/>
        <end position="251"/>
    </location>
</feature>
<dbReference type="InterPro" id="IPR050570">
    <property type="entry name" value="Cell_wall_metabolism_enzyme"/>
</dbReference>
<evidence type="ECO:0000259" key="2">
    <source>
        <dbReference type="Pfam" id="PF01551"/>
    </source>
</evidence>
<dbReference type="PANTHER" id="PTHR21666:SF270">
    <property type="entry name" value="MUREIN HYDROLASE ACTIVATOR ENVC"/>
    <property type="match status" value="1"/>
</dbReference>
<name>A0A840A4A9_9CAUL</name>
<keyword evidence="3" id="KW-0378">Hydrolase</keyword>
<organism evidence="3 4">
    <name type="scientific">Phenylobacterium haematophilum</name>
    <dbReference type="NCBI Taxonomy" id="98513"/>
    <lineage>
        <taxon>Bacteria</taxon>
        <taxon>Pseudomonadati</taxon>
        <taxon>Pseudomonadota</taxon>
        <taxon>Alphaproteobacteria</taxon>
        <taxon>Caulobacterales</taxon>
        <taxon>Caulobacteraceae</taxon>
        <taxon>Phenylobacterium</taxon>
    </lineage>
</organism>
<dbReference type="Pfam" id="PF01551">
    <property type="entry name" value="Peptidase_M23"/>
    <property type="match status" value="1"/>
</dbReference>
<dbReference type="InterPro" id="IPR016047">
    <property type="entry name" value="M23ase_b-sheet_dom"/>
</dbReference>
<reference evidence="3 4" key="1">
    <citation type="submission" date="2020-08" db="EMBL/GenBank/DDBJ databases">
        <title>Genomic Encyclopedia of Type Strains, Phase IV (KMG-IV): sequencing the most valuable type-strain genomes for metagenomic binning, comparative biology and taxonomic classification.</title>
        <authorList>
            <person name="Goeker M."/>
        </authorList>
    </citation>
    <scope>NUCLEOTIDE SEQUENCE [LARGE SCALE GENOMIC DNA]</scope>
    <source>
        <strain evidence="3 4">DSM 21793</strain>
    </source>
</reference>
<comment type="caution">
    <text evidence="3">The sequence shown here is derived from an EMBL/GenBank/DDBJ whole genome shotgun (WGS) entry which is preliminary data.</text>
</comment>
<dbReference type="InterPro" id="IPR011055">
    <property type="entry name" value="Dup_hybrid_motif"/>
</dbReference>
<dbReference type="Gene3D" id="2.70.70.10">
    <property type="entry name" value="Glucose Permease (Domain IIA)"/>
    <property type="match status" value="1"/>
</dbReference>
<dbReference type="Proteomes" id="UP000530564">
    <property type="component" value="Unassembled WGS sequence"/>
</dbReference>
<dbReference type="AlphaFoldDB" id="A0A840A4A9"/>
<proteinExistence type="predicted"/>
<gene>
    <name evidence="3" type="ORF">GGQ61_004190</name>
</gene>
<accession>A0A840A4A9</accession>
<sequence>MNSMSLAAQHGMRHFWVEGLLSVVMTLSVVTAAYATTVIAPRAPEPQPAYAKVVAEASPAPPPPPEPAPEFAFGEPVAGHAVNSPFGLRRMPWESHGRLHRGVDIAAPSGTPVAAVEDGVIVRAGTSPSYGCYVEVKHEGGLTSFYAHLGRIERGAKAGATVSGGTVIGRIGSSGISTGPHLHFEMRRGETPLNPTVFIGREFASAEQLPLKTAAYYPKKVRVAQASGSPSRKHRKGGDGERVVARLEVAD</sequence>
<dbReference type="PANTHER" id="PTHR21666">
    <property type="entry name" value="PEPTIDASE-RELATED"/>
    <property type="match status" value="1"/>
</dbReference>